<comment type="caution">
    <text evidence="1">The sequence shown here is derived from an EMBL/GenBank/DDBJ whole genome shotgun (WGS) entry which is preliminary data.</text>
</comment>
<accession>A0ACC5RBE5</accession>
<sequence>MRIIRTLVLLTAVVVFMPSPPEERLSTSTEADPPATELLMAAISTVADMRDFCSRQAAVCDTAHYVAVKLEGKAKYGIELLYEWANERAGEAPADVTTASGEPQRPTQNTLELEDLIPEWRAPANQG</sequence>
<evidence type="ECO:0000313" key="2">
    <source>
        <dbReference type="Proteomes" id="UP000616151"/>
    </source>
</evidence>
<evidence type="ECO:0000313" key="1">
    <source>
        <dbReference type="EMBL" id="MBK1870016.1"/>
    </source>
</evidence>
<protein>
    <submittedName>
        <fullName evidence="1">DUF5330 domain-containing protein</fullName>
    </submittedName>
</protein>
<name>A0ACC5RBE5_9HYPH</name>
<dbReference type="EMBL" id="JAENHL010000008">
    <property type="protein sequence ID" value="MBK1870016.1"/>
    <property type="molecule type" value="Genomic_DNA"/>
</dbReference>
<dbReference type="Proteomes" id="UP000616151">
    <property type="component" value="Unassembled WGS sequence"/>
</dbReference>
<gene>
    <name evidence="1" type="ORF">JHL16_26865</name>
</gene>
<proteinExistence type="predicted"/>
<organism evidence="1 2">
    <name type="scientific">Taklimakanibacter albus</name>
    <dbReference type="NCBI Taxonomy" id="2800327"/>
    <lineage>
        <taxon>Bacteria</taxon>
        <taxon>Pseudomonadati</taxon>
        <taxon>Pseudomonadota</taxon>
        <taxon>Alphaproteobacteria</taxon>
        <taxon>Hyphomicrobiales</taxon>
        <taxon>Aestuariivirgaceae</taxon>
        <taxon>Taklimakanibacter</taxon>
    </lineage>
</organism>
<reference evidence="1" key="1">
    <citation type="submission" date="2021-01" db="EMBL/GenBank/DDBJ databases">
        <authorList>
            <person name="Sun Q."/>
        </authorList>
    </citation>
    <scope>NUCLEOTIDE SEQUENCE</scope>
    <source>
        <strain evidence="1">YIM B02566</strain>
    </source>
</reference>
<keyword evidence="2" id="KW-1185">Reference proteome</keyword>